<reference evidence="2" key="1">
    <citation type="journal article" date="2019" name="Int. J. Syst. Evol. Microbiol.">
        <title>The Global Catalogue of Microorganisms (GCM) 10K type strain sequencing project: providing services to taxonomists for standard genome sequencing and annotation.</title>
        <authorList>
            <consortium name="The Broad Institute Genomics Platform"/>
            <consortium name="The Broad Institute Genome Sequencing Center for Infectious Disease"/>
            <person name="Wu L."/>
            <person name="Ma J."/>
        </authorList>
    </citation>
    <scope>NUCLEOTIDE SEQUENCE [LARGE SCALE GENOMIC DNA]</scope>
    <source>
        <strain evidence="2">JCM 18303</strain>
    </source>
</reference>
<dbReference type="PANTHER" id="PTHR46082:SF6">
    <property type="entry name" value="AAA+ ATPASE DOMAIN-CONTAINING PROTEIN-RELATED"/>
    <property type="match status" value="1"/>
</dbReference>
<sequence length="602" mass="64305">MIATGMVGLTFGLTWFLGMSLFEMSSPTALQVAAVVAAVVGLPLSWWSFRGQLLDEPAEVSWLTWRRVPSESSIALPRPDEEAHLDEIFRGYKGKSSPVAVITGPSGVGKTQLAAGYARARIAEGWPLVAWINASSPEEMQAGLLEFADALSLRVPEEGSARAIERLLAHPPTGTQPSVIIFDGVVNVEAVRPYLPTAPGWRVLVTSGAPDADTLGPEIPLDLPELAEVTAASGLSEHAAERLGRLPLAVELATATVREHDGLAGDEDAYLRHLDSLAVGELLGDGRDGSRHEENYPLGAVEAILVGLAGAGFETDQLTRRLLGALAVLSPGGVSRELMYYAAHPGSVEETFAKLGRWALLCTRMDGDGVLVHELTRRAVLDRLRAEDALPQVIGEAAGMLGRAIFGEEQAWMRRGEGDHLVAHIAALSTAAGSVSATLPPEAGERVLELRQWATRQLSAVGDGGRAVELAESLRAECEALLGPDHPDTLAASDNVVIAYVAARRSADGIPLAEQVLNTRIRVLGLDHPDTLSSRYTLAYAHEYAGRLDDAVLLYDRAYTEYARVLGPDNQATHDTGIALNRVRHMAPARAAGRHRASQQTD</sequence>
<dbReference type="EMBL" id="BAABJP010000039">
    <property type="protein sequence ID" value="GAA5168188.1"/>
    <property type="molecule type" value="Genomic_DNA"/>
</dbReference>
<dbReference type="Proteomes" id="UP001428817">
    <property type="component" value="Unassembled WGS sequence"/>
</dbReference>
<dbReference type="SUPFAM" id="SSF52540">
    <property type="entry name" value="P-loop containing nucleoside triphosphate hydrolases"/>
    <property type="match status" value="1"/>
</dbReference>
<keyword evidence="2" id="KW-1185">Reference proteome</keyword>
<evidence type="ECO:0000313" key="1">
    <source>
        <dbReference type="EMBL" id="GAA5168188.1"/>
    </source>
</evidence>
<dbReference type="InterPro" id="IPR011990">
    <property type="entry name" value="TPR-like_helical_dom_sf"/>
</dbReference>
<dbReference type="PANTHER" id="PTHR46082">
    <property type="entry name" value="ATP/GTP-BINDING PROTEIN-RELATED"/>
    <property type="match status" value="1"/>
</dbReference>
<dbReference type="InterPro" id="IPR053137">
    <property type="entry name" value="NLR-like"/>
</dbReference>
<comment type="caution">
    <text evidence="1">The sequence shown here is derived from an EMBL/GenBank/DDBJ whole genome shotgun (WGS) entry which is preliminary data.</text>
</comment>
<proteinExistence type="predicted"/>
<protein>
    <recommendedName>
        <fullName evidence="3">Tetratricopeptide repeat protein</fullName>
    </recommendedName>
</protein>
<gene>
    <name evidence="1" type="ORF">GCM10023321_61890</name>
</gene>
<organism evidence="1 2">
    <name type="scientific">Pseudonocardia eucalypti</name>
    <dbReference type="NCBI Taxonomy" id="648755"/>
    <lineage>
        <taxon>Bacteria</taxon>
        <taxon>Bacillati</taxon>
        <taxon>Actinomycetota</taxon>
        <taxon>Actinomycetes</taxon>
        <taxon>Pseudonocardiales</taxon>
        <taxon>Pseudonocardiaceae</taxon>
        <taxon>Pseudonocardia</taxon>
    </lineage>
</organism>
<dbReference type="Gene3D" id="1.25.40.10">
    <property type="entry name" value="Tetratricopeptide repeat domain"/>
    <property type="match status" value="1"/>
</dbReference>
<dbReference type="InterPro" id="IPR027417">
    <property type="entry name" value="P-loop_NTPase"/>
</dbReference>
<dbReference type="Pfam" id="PF13424">
    <property type="entry name" value="TPR_12"/>
    <property type="match status" value="1"/>
</dbReference>
<name>A0ABP9QVN7_9PSEU</name>
<accession>A0ABP9QVN7</accession>
<evidence type="ECO:0008006" key="3">
    <source>
        <dbReference type="Google" id="ProtNLM"/>
    </source>
</evidence>
<dbReference type="Gene3D" id="3.40.50.300">
    <property type="entry name" value="P-loop containing nucleotide triphosphate hydrolases"/>
    <property type="match status" value="1"/>
</dbReference>
<dbReference type="SUPFAM" id="SSF48452">
    <property type="entry name" value="TPR-like"/>
    <property type="match status" value="1"/>
</dbReference>
<evidence type="ECO:0000313" key="2">
    <source>
        <dbReference type="Proteomes" id="UP001428817"/>
    </source>
</evidence>